<feature type="region of interest" description="Disordered" evidence="1">
    <location>
        <begin position="475"/>
        <end position="501"/>
    </location>
</feature>
<proteinExistence type="predicted"/>
<sequence>MGMSGFISSGGAGQASIDCRSDDLEAAARRLEEVSGIFAEAASALRVAEGAQGSFPPRERGFFADAATVEAARALAEEMDRESATLAFRVRNARLTYEACEAEVLRSAEQLRGRTRSILLNYALESPGWYPSTRLVEDLINQSPALAGELLVGFLLGGSGVGRAAGRTVFGGWRDRERGGLVEQSVFERAAPVLAELVRTAGVGRLGPIAVEEVAEVPGARPVTGTLEGILEFQAGFARDDVPEANILISSTETAAGTVHVVAFPGTQIGGVDDGRNFADAGGAVEAAGAESEYVIEATLEALERVGVDEGDRLVFSGHSQGGMHAANAAASKQVRGLYRVEYVVTAGSPVGETAIPQDVPSLHLEHVHDPVPGLDGRPNEASESRVTVYGAGYAPGVDPTEPGGVFGPAHALENYRYLAAGATAADDPAVREAEAGLTALLAPTGATTLHRARLRRRGSTLRPAETVNQFVDRLEKNRGDAHRPRHLAPASRGAYRGRAS</sequence>
<evidence type="ECO:0008006" key="4">
    <source>
        <dbReference type="Google" id="ProtNLM"/>
    </source>
</evidence>
<organism evidence="2 3">
    <name type="scientific">Zhihengliuella halotolerans</name>
    <dbReference type="NCBI Taxonomy" id="370736"/>
    <lineage>
        <taxon>Bacteria</taxon>
        <taxon>Bacillati</taxon>
        <taxon>Actinomycetota</taxon>
        <taxon>Actinomycetes</taxon>
        <taxon>Micrococcales</taxon>
        <taxon>Micrococcaceae</taxon>
        <taxon>Zhihengliuella</taxon>
    </lineage>
</organism>
<evidence type="ECO:0000313" key="2">
    <source>
        <dbReference type="EMBL" id="RZU62956.1"/>
    </source>
</evidence>
<dbReference type="Gene3D" id="3.40.50.1820">
    <property type="entry name" value="alpha/beta hydrolase"/>
    <property type="match status" value="1"/>
</dbReference>
<dbReference type="InterPro" id="IPR029058">
    <property type="entry name" value="AB_hydrolase_fold"/>
</dbReference>
<keyword evidence="3" id="KW-1185">Reference proteome</keyword>
<gene>
    <name evidence="2" type="ORF">EV380_2562</name>
</gene>
<dbReference type="SUPFAM" id="SSF53474">
    <property type="entry name" value="alpha/beta-Hydrolases"/>
    <property type="match status" value="1"/>
</dbReference>
<protein>
    <recommendedName>
        <fullName evidence="4">Lipase (Class 3)</fullName>
    </recommendedName>
</protein>
<name>A0A4V2GA56_9MICC</name>
<evidence type="ECO:0000256" key="1">
    <source>
        <dbReference type="SAM" id="MobiDB-lite"/>
    </source>
</evidence>
<comment type="caution">
    <text evidence="2">The sequence shown here is derived from an EMBL/GenBank/DDBJ whole genome shotgun (WGS) entry which is preliminary data.</text>
</comment>
<dbReference type="EMBL" id="SHLA01000001">
    <property type="protein sequence ID" value="RZU62956.1"/>
    <property type="molecule type" value="Genomic_DNA"/>
</dbReference>
<dbReference type="Proteomes" id="UP000292685">
    <property type="component" value="Unassembled WGS sequence"/>
</dbReference>
<reference evidence="2 3" key="1">
    <citation type="submission" date="2019-02" db="EMBL/GenBank/DDBJ databases">
        <title>Sequencing the genomes of 1000 actinobacteria strains.</title>
        <authorList>
            <person name="Klenk H.-P."/>
        </authorList>
    </citation>
    <scope>NUCLEOTIDE SEQUENCE [LARGE SCALE GENOMIC DNA]</scope>
    <source>
        <strain evidence="2 3">DSM 17364</strain>
    </source>
</reference>
<accession>A0A4V2GA56</accession>
<evidence type="ECO:0000313" key="3">
    <source>
        <dbReference type="Proteomes" id="UP000292685"/>
    </source>
</evidence>
<dbReference type="AlphaFoldDB" id="A0A4V2GA56"/>